<evidence type="ECO:0000259" key="6">
    <source>
        <dbReference type="PROSITE" id="PS50048"/>
    </source>
</evidence>
<feature type="region of interest" description="Disordered" evidence="5">
    <location>
        <begin position="263"/>
        <end position="377"/>
    </location>
</feature>
<sequence>MTMAHSHLEHRGHMLPFRGAPTSYDDYQDRPGHHYRLPPPHSSIPLGLVVDDRRNERPKAAENLPQLPSVRHLLYPEETSPYSTPYHGRSPRSSPPMTQRSLDSQMHAHEVGSAAFRPINSPNDGAYHRPHSTRLPSLSQVGIEPPRSHSIMDQDSPTDRYPREYTISPKGSSHGSPVNQQIHGARQERGAPVPTLPTQVVEERYVPGKGVCYIYADQSHCPKSIDGEPVNPSWGLTKAGKARKRLAQACIPCREKKIKCHPNQPRCDQCQKSGRDCRFESAPRGNRARSSSYDPHPARPRSRQTMRSTPGSPREVDLALHSLPPSSVSPPAYGEHQLSPEGNVAPRTKARGHDPAHIQKRRKQQGSYESAEGNPHFSKYSGDVAKINQAFAVHSDCLEAGYWSKF</sequence>
<dbReference type="InterPro" id="IPR036864">
    <property type="entry name" value="Zn2-C6_fun-type_DNA-bd_sf"/>
</dbReference>
<dbReference type="Proteomes" id="UP000054383">
    <property type="component" value="Unassembled WGS sequence"/>
</dbReference>
<dbReference type="EMBL" id="CVMT01000003">
    <property type="protein sequence ID" value="CRG87432.1"/>
    <property type="molecule type" value="Genomic_DNA"/>
</dbReference>
<reference evidence="7 8" key="1">
    <citation type="submission" date="2015-04" db="EMBL/GenBank/DDBJ databases">
        <authorList>
            <person name="Syromyatnikov M.Y."/>
            <person name="Popov V.N."/>
        </authorList>
    </citation>
    <scope>NUCLEOTIDE SEQUENCE [LARGE SCALE GENOMIC DNA]</scope>
    <source>
        <strain evidence="7">WF-38-12</strain>
    </source>
</reference>
<feature type="domain" description="Zn(2)-C6 fungal-type" evidence="6">
    <location>
        <begin position="249"/>
        <end position="279"/>
    </location>
</feature>
<dbReference type="PROSITE" id="PS00463">
    <property type="entry name" value="ZN2_CY6_FUNGAL_1"/>
    <property type="match status" value="1"/>
</dbReference>
<dbReference type="GO" id="GO:0008270">
    <property type="term" value="F:zinc ion binding"/>
    <property type="evidence" value="ECO:0007669"/>
    <property type="project" value="InterPro"/>
</dbReference>
<dbReference type="SUPFAM" id="SSF57701">
    <property type="entry name" value="Zn2/Cys6 DNA-binding domain"/>
    <property type="match status" value="1"/>
</dbReference>
<evidence type="ECO:0000313" key="8">
    <source>
        <dbReference type="Proteomes" id="UP000054383"/>
    </source>
</evidence>
<keyword evidence="8" id="KW-1185">Reference proteome</keyword>
<accession>A0A0U1LWH1</accession>
<dbReference type="InterPro" id="IPR001138">
    <property type="entry name" value="Zn2Cys6_DnaBD"/>
</dbReference>
<name>A0A0U1LWH1_TALIS</name>
<evidence type="ECO:0000256" key="2">
    <source>
        <dbReference type="ARBA" id="ARBA00023125"/>
    </source>
</evidence>
<dbReference type="OrthoDB" id="5426798at2759"/>
<dbReference type="GO" id="GO:0000981">
    <property type="term" value="F:DNA-binding transcription factor activity, RNA polymerase II-specific"/>
    <property type="evidence" value="ECO:0007669"/>
    <property type="project" value="InterPro"/>
</dbReference>
<dbReference type="SMART" id="SM00066">
    <property type="entry name" value="GAL4"/>
    <property type="match status" value="1"/>
</dbReference>
<proteinExistence type="predicted"/>
<keyword evidence="3" id="KW-0804">Transcription</keyword>
<keyword evidence="1" id="KW-0805">Transcription regulation</keyword>
<dbReference type="Gene3D" id="4.10.240.10">
    <property type="entry name" value="Zn(2)-C6 fungal-type DNA-binding domain"/>
    <property type="match status" value="1"/>
</dbReference>
<dbReference type="Pfam" id="PF00172">
    <property type="entry name" value="Zn_clus"/>
    <property type="match status" value="1"/>
</dbReference>
<gene>
    <name evidence="7" type="ORF">PISL3812_04449</name>
</gene>
<protein>
    <recommendedName>
        <fullName evidence="6">Zn(2)-C6 fungal-type domain-containing protein</fullName>
    </recommendedName>
</protein>
<evidence type="ECO:0000256" key="4">
    <source>
        <dbReference type="ARBA" id="ARBA00023242"/>
    </source>
</evidence>
<keyword evidence="4" id="KW-0539">Nucleus</keyword>
<evidence type="ECO:0000313" key="7">
    <source>
        <dbReference type="EMBL" id="CRG87432.1"/>
    </source>
</evidence>
<dbReference type="OMA" id="PGKGVCY"/>
<dbReference type="AlphaFoldDB" id="A0A0U1LWH1"/>
<dbReference type="CDD" id="cd00067">
    <property type="entry name" value="GAL4"/>
    <property type="match status" value="1"/>
</dbReference>
<dbReference type="PROSITE" id="PS50048">
    <property type="entry name" value="ZN2_CY6_FUNGAL_2"/>
    <property type="match status" value="1"/>
</dbReference>
<dbReference type="GO" id="GO:0003677">
    <property type="term" value="F:DNA binding"/>
    <property type="evidence" value="ECO:0007669"/>
    <property type="project" value="UniProtKB-KW"/>
</dbReference>
<organism evidence="7 8">
    <name type="scientific">Talaromyces islandicus</name>
    <name type="common">Penicillium islandicum</name>
    <dbReference type="NCBI Taxonomy" id="28573"/>
    <lineage>
        <taxon>Eukaryota</taxon>
        <taxon>Fungi</taxon>
        <taxon>Dikarya</taxon>
        <taxon>Ascomycota</taxon>
        <taxon>Pezizomycotina</taxon>
        <taxon>Eurotiomycetes</taxon>
        <taxon>Eurotiomycetidae</taxon>
        <taxon>Eurotiales</taxon>
        <taxon>Trichocomaceae</taxon>
        <taxon>Talaromyces</taxon>
        <taxon>Talaromyces sect. Islandici</taxon>
    </lineage>
</organism>
<evidence type="ECO:0000256" key="1">
    <source>
        <dbReference type="ARBA" id="ARBA00023015"/>
    </source>
</evidence>
<feature type="compositionally biased region" description="Basic and acidic residues" evidence="5">
    <location>
        <begin position="146"/>
        <end position="163"/>
    </location>
</feature>
<evidence type="ECO:0000256" key="3">
    <source>
        <dbReference type="ARBA" id="ARBA00023163"/>
    </source>
</evidence>
<feature type="compositionally biased region" description="Low complexity" evidence="5">
    <location>
        <begin position="322"/>
        <end position="331"/>
    </location>
</feature>
<evidence type="ECO:0000256" key="5">
    <source>
        <dbReference type="SAM" id="MobiDB-lite"/>
    </source>
</evidence>
<feature type="compositionally biased region" description="Polar residues" evidence="5">
    <location>
        <begin position="91"/>
        <end position="104"/>
    </location>
</feature>
<keyword evidence="2" id="KW-0238">DNA-binding</keyword>
<feature type="compositionally biased region" description="Polar residues" evidence="5">
    <location>
        <begin position="169"/>
        <end position="182"/>
    </location>
</feature>
<feature type="region of interest" description="Disordered" evidence="5">
    <location>
        <begin position="78"/>
        <end position="194"/>
    </location>
</feature>